<keyword evidence="4" id="KW-0808">Transferase</keyword>
<comment type="pathway">
    <text evidence="1">Protein modification; protein lipoylation via exogenous pathway; protein N(6)-(lipoyl)lysine from lipoate: step 2/2.</text>
</comment>
<dbReference type="InterPro" id="IPR004143">
    <property type="entry name" value="BPL_LPL_catalytic"/>
</dbReference>
<evidence type="ECO:0000259" key="3">
    <source>
        <dbReference type="PROSITE" id="PS51733"/>
    </source>
</evidence>
<dbReference type="Gene3D" id="3.30.930.10">
    <property type="entry name" value="Bira Bifunctional Protein, Domain 2"/>
    <property type="match status" value="1"/>
</dbReference>
<protein>
    <submittedName>
        <fullName evidence="4">Lipoyltransferase 1, mitochondrial</fullName>
    </submittedName>
</protein>
<dbReference type="PROSITE" id="PS51733">
    <property type="entry name" value="BPL_LPL_CATALYTIC"/>
    <property type="match status" value="1"/>
</dbReference>
<dbReference type="SUPFAM" id="SSF55681">
    <property type="entry name" value="Class II aaRS and biotin synthetases"/>
    <property type="match status" value="1"/>
</dbReference>
<dbReference type="InterPro" id="IPR004562">
    <property type="entry name" value="LipoylTrfase_LipoateP_Ligase"/>
</dbReference>
<dbReference type="CDD" id="cd16443">
    <property type="entry name" value="LplA"/>
    <property type="match status" value="1"/>
</dbReference>
<dbReference type="Gene3D" id="3.30.390.50">
    <property type="entry name" value="CO dehydrogenase flavoprotein, C-terminal domain"/>
    <property type="match status" value="1"/>
</dbReference>
<dbReference type="GO" id="GO:0009249">
    <property type="term" value="P:protein lipoylation"/>
    <property type="evidence" value="ECO:0007669"/>
    <property type="project" value="InterPro"/>
</dbReference>
<gene>
    <name evidence="4" type="primary">Lipt1</name>
    <name evidence="4" type="ORF">g.8778</name>
</gene>
<dbReference type="PANTHER" id="PTHR12561">
    <property type="entry name" value="LIPOATE-PROTEIN LIGASE"/>
    <property type="match status" value="1"/>
</dbReference>
<name>A0A6G1SDC8_9ACAR</name>
<dbReference type="UniPathway" id="UPA00537">
    <property type="reaction ID" value="UER00595"/>
</dbReference>
<dbReference type="AlphaFoldDB" id="A0A6G1SDC8"/>
<evidence type="ECO:0000256" key="1">
    <source>
        <dbReference type="ARBA" id="ARBA00005085"/>
    </source>
</evidence>
<evidence type="ECO:0000313" key="4">
    <source>
        <dbReference type="EMBL" id="MDE47943.1"/>
    </source>
</evidence>
<feature type="domain" description="BPL/LPL catalytic" evidence="3">
    <location>
        <begin position="75"/>
        <end position="263"/>
    </location>
</feature>
<accession>A0A6G1SDC8</accession>
<dbReference type="InterPro" id="IPR045864">
    <property type="entry name" value="aa-tRNA-synth_II/BPL/LPL"/>
</dbReference>
<evidence type="ECO:0000256" key="2">
    <source>
        <dbReference type="ARBA" id="ARBA00008242"/>
    </source>
</evidence>
<organism evidence="4">
    <name type="scientific">Aceria tosichella</name>
    <name type="common">wheat curl mite</name>
    <dbReference type="NCBI Taxonomy" id="561515"/>
    <lineage>
        <taxon>Eukaryota</taxon>
        <taxon>Metazoa</taxon>
        <taxon>Ecdysozoa</taxon>
        <taxon>Arthropoda</taxon>
        <taxon>Chelicerata</taxon>
        <taxon>Arachnida</taxon>
        <taxon>Acari</taxon>
        <taxon>Acariformes</taxon>
        <taxon>Trombidiformes</taxon>
        <taxon>Prostigmata</taxon>
        <taxon>Eupodina</taxon>
        <taxon>Eriophyoidea</taxon>
        <taxon>Eriophyidae</taxon>
        <taxon>Eriophyinae</taxon>
        <taxon>Aceriini</taxon>
        <taxon>Aceria</taxon>
    </lineage>
</organism>
<dbReference type="Pfam" id="PF21948">
    <property type="entry name" value="LplA-B_cat"/>
    <property type="match status" value="1"/>
</dbReference>
<proteinExistence type="inferred from homology"/>
<dbReference type="GO" id="GO:0017118">
    <property type="term" value="F:lipoyltransferase activity"/>
    <property type="evidence" value="ECO:0007669"/>
    <property type="project" value="TreeGrafter"/>
</dbReference>
<dbReference type="GO" id="GO:0005739">
    <property type="term" value="C:mitochondrion"/>
    <property type="evidence" value="ECO:0007669"/>
    <property type="project" value="TreeGrafter"/>
</dbReference>
<comment type="similarity">
    <text evidence="2">Belongs to the LplA family.</text>
</comment>
<dbReference type="PANTHER" id="PTHR12561:SF3">
    <property type="entry name" value="LIPOYLTRANSFERASE 1, MITOCHONDRIAL"/>
    <property type="match status" value="1"/>
</dbReference>
<dbReference type="EMBL" id="GGYP01003172">
    <property type="protein sequence ID" value="MDE47943.1"/>
    <property type="molecule type" value="Transcribed_RNA"/>
</dbReference>
<sequence>MLCRQLLRCARAWQPLLATSTTRSASILSALNSSPVLISSNNDIYTNLALEHWLYTNIRFNQDGDGKSNESVGIHFNHPILLIWTDEPSLVLGRHQNPWVEANLGLVNKLGIKVARRHSGGGCVYHDENNINISVIGERKLFENRQENLRFLANILDKKYGIKCEPNKRHDLIHSATGLKMSGSAAKLGRHNSYHHFTLLVDTDKEIMKAAIREKQQDFIKTNSSLSTRSSVINLNELKPGLTTNQVISDLAQAYGEHYCKGISEQPSRKSKTEGDEDDLASLTRIKQDLMDWNWIYGMTPRFKMERVVNLVDRGKDMSASFRVHVDKAVFKGFEIECDEPSISAYSDRFKHLVNTSFNYKDAMVNVVKMLQVDDNNLQSLTGYEQIFATHLLQMIHEANF</sequence>
<reference evidence="4" key="1">
    <citation type="submission" date="2018-10" db="EMBL/GenBank/DDBJ databases">
        <title>Transcriptome assembly of Aceria tosichella (Wheat curl mite) Type 2.</title>
        <authorList>
            <person name="Scully E.D."/>
            <person name="Geib S.M."/>
            <person name="Palmer N.A."/>
            <person name="Gupta A.K."/>
            <person name="Sarath G."/>
            <person name="Tatineni S."/>
        </authorList>
    </citation>
    <scope>NUCLEOTIDE SEQUENCE</scope>
    <source>
        <strain evidence="4">LincolnNE</strain>
    </source>
</reference>